<gene>
    <name evidence="3" type="ORF">Athai_01610</name>
</gene>
<keyword evidence="2" id="KW-0472">Membrane</keyword>
<reference evidence="3 4" key="1">
    <citation type="submission" date="2020-08" db="EMBL/GenBank/DDBJ databases">
        <title>Whole genome shotgun sequence of Actinocatenispora thailandica NBRC 105041.</title>
        <authorList>
            <person name="Komaki H."/>
            <person name="Tamura T."/>
        </authorList>
    </citation>
    <scope>NUCLEOTIDE SEQUENCE [LARGE SCALE GENOMIC DNA]</scope>
    <source>
        <strain evidence="3 4">NBRC 105041</strain>
    </source>
</reference>
<protein>
    <submittedName>
        <fullName evidence="3">Uncharacterized protein</fullName>
    </submittedName>
</protein>
<dbReference type="RefSeq" id="WP_203959677.1">
    <property type="nucleotide sequence ID" value="NZ_AP023355.1"/>
</dbReference>
<proteinExistence type="predicted"/>
<feature type="transmembrane region" description="Helical" evidence="2">
    <location>
        <begin position="47"/>
        <end position="67"/>
    </location>
</feature>
<feature type="transmembrane region" description="Helical" evidence="2">
    <location>
        <begin position="74"/>
        <end position="97"/>
    </location>
</feature>
<dbReference type="EMBL" id="AP023355">
    <property type="protein sequence ID" value="BCJ32658.1"/>
    <property type="molecule type" value="Genomic_DNA"/>
</dbReference>
<keyword evidence="2" id="KW-0812">Transmembrane</keyword>
<evidence type="ECO:0000256" key="2">
    <source>
        <dbReference type="SAM" id="Phobius"/>
    </source>
</evidence>
<sequence length="229" mass="23091">MIRTLATGALLVVLGVVLTGLGVHQLGVVRAARKWPSAPRPRIGRGLAAVELAAGLVAIAGGAVALATTLPLTGIAAVAACAGAAVIVLVLGMIIAAKVADRVELNALIRSPSPLYRTTAPRPGGPPQTATFPPVKTSPPVHESDSADPAVPTDVEPGWVLTDPAGGWYLCVITATGRRLVRLPDFRLEPAGSTAELSVAGTVELSVWPLDAADSGPPATAESPAAPAR</sequence>
<evidence type="ECO:0000313" key="3">
    <source>
        <dbReference type="EMBL" id="BCJ32658.1"/>
    </source>
</evidence>
<dbReference type="KEGG" id="atl:Athai_01610"/>
<evidence type="ECO:0000313" key="4">
    <source>
        <dbReference type="Proteomes" id="UP000611640"/>
    </source>
</evidence>
<keyword evidence="4" id="KW-1185">Reference proteome</keyword>
<dbReference type="Proteomes" id="UP000611640">
    <property type="component" value="Chromosome"/>
</dbReference>
<evidence type="ECO:0000256" key="1">
    <source>
        <dbReference type="SAM" id="MobiDB-lite"/>
    </source>
</evidence>
<accession>A0A7R7HUJ0</accession>
<dbReference type="AlphaFoldDB" id="A0A7R7HUJ0"/>
<name>A0A7R7HUJ0_9ACTN</name>
<feature type="region of interest" description="Disordered" evidence="1">
    <location>
        <begin position="116"/>
        <end position="151"/>
    </location>
</feature>
<organism evidence="3 4">
    <name type="scientific">Actinocatenispora thailandica</name>
    <dbReference type="NCBI Taxonomy" id="227318"/>
    <lineage>
        <taxon>Bacteria</taxon>
        <taxon>Bacillati</taxon>
        <taxon>Actinomycetota</taxon>
        <taxon>Actinomycetes</taxon>
        <taxon>Micromonosporales</taxon>
        <taxon>Micromonosporaceae</taxon>
        <taxon>Actinocatenispora</taxon>
    </lineage>
</organism>
<keyword evidence="2" id="KW-1133">Transmembrane helix</keyword>